<dbReference type="Gene3D" id="1.10.220.160">
    <property type="match status" value="1"/>
</dbReference>
<dbReference type="PANTHER" id="PTHR12430:SF0">
    <property type="entry name" value="TRANSLOCASE OF OUTER MITOCHONDRIAL MEMBRANE 20"/>
    <property type="match status" value="1"/>
</dbReference>
<dbReference type="InterPro" id="IPR046341">
    <property type="entry name" value="SET_dom_sf"/>
</dbReference>
<dbReference type="EMBL" id="JAIXMP010000001">
    <property type="protein sequence ID" value="KAI9278673.1"/>
    <property type="molecule type" value="Genomic_DNA"/>
</dbReference>
<dbReference type="Gene3D" id="2.170.270.10">
    <property type="entry name" value="SET domain"/>
    <property type="match status" value="1"/>
</dbReference>
<evidence type="ECO:0008006" key="19">
    <source>
        <dbReference type="Google" id="ProtNLM"/>
    </source>
</evidence>
<evidence type="ECO:0000256" key="10">
    <source>
        <dbReference type="ARBA" id="ARBA00022989"/>
    </source>
</evidence>
<dbReference type="PANTHER" id="PTHR12430">
    <property type="entry name" value="MITOCHONDRIAL IMPORT RECEPTOR SUBUNIT TOM20"/>
    <property type="match status" value="1"/>
</dbReference>
<evidence type="ECO:0000256" key="13">
    <source>
        <dbReference type="PROSITE-ProRule" id="PRU00134"/>
    </source>
</evidence>
<evidence type="ECO:0000313" key="17">
    <source>
        <dbReference type="EMBL" id="KAI9278673.1"/>
    </source>
</evidence>
<name>A0AAD5KCK2_9FUNG</name>
<evidence type="ECO:0000256" key="6">
    <source>
        <dbReference type="ARBA" id="ARBA00022771"/>
    </source>
</evidence>
<dbReference type="InterPro" id="IPR002893">
    <property type="entry name" value="Znf_MYND"/>
</dbReference>
<dbReference type="SUPFAM" id="SSF47157">
    <property type="entry name" value="Mitochondrial import receptor subunit Tom20"/>
    <property type="match status" value="1"/>
</dbReference>
<sequence length="491" mass="56170">MADNLQSNLIFGMKPKTFAMATTGVVIAASLVYVIYFDHKQRNDSELKKQLKRECKNVEKTAKPTEIRKLKLINQVLVAVEKEPLPVTPEAKEKYYIEQLAFGERLCAAGEVFYDDAVLPFYKAFKAYPDPLELMKIYQKTLPEPIVQTIFQLNTLEQNKRQARFYELFPPKETHVRLAEILAGESLEGKPLYRRGLVANEELKEGQVIYTESPLVSVLHPSLGSQYCNFCLKKIPEEGKIECSNCDNVAFCSAECDKVANENYHPYFCTNSKNYNEGKVNAEGEETTTPSDNDNAKEMAFLNYTKKKNAKYAYMVAKFLSTFMTEEIERICRGEPSETNYSSWDHIDHFRYIDTSADEETAHEMVMLKEMLGSKVQGISEFITNEIYPMLKGKMVFNAYAVNISEDVYVPESNEQIRKTSSDKKSVGAALYKISTYIGQSEAEPNVKLTFDDSHDISIVALKDISKDTELFASYPSLFLDYYFTRYIPWI</sequence>
<organism evidence="17 18">
    <name type="scientific">Phascolomyces articulosus</name>
    <dbReference type="NCBI Taxonomy" id="60185"/>
    <lineage>
        <taxon>Eukaryota</taxon>
        <taxon>Fungi</taxon>
        <taxon>Fungi incertae sedis</taxon>
        <taxon>Mucoromycota</taxon>
        <taxon>Mucoromycotina</taxon>
        <taxon>Mucoromycetes</taxon>
        <taxon>Mucorales</taxon>
        <taxon>Lichtheimiaceae</taxon>
        <taxon>Phascolomyces</taxon>
    </lineage>
</organism>
<keyword evidence="5" id="KW-0479">Metal-binding</keyword>
<comment type="similarity">
    <text evidence="2">Belongs to the Tom20 family.</text>
</comment>
<evidence type="ECO:0000256" key="5">
    <source>
        <dbReference type="ARBA" id="ARBA00022723"/>
    </source>
</evidence>
<dbReference type="GO" id="GO:0006886">
    <property type="term" value="P:intracellular protein transport"/>
    <property type="evidence" value="ECO:0007669"/>
    <property type="project" value="InterPro"/>
</dbReference>
<evidence type="ECO:0000256" key="12">
    <source>
        <dbReference type="ARBA" id="ARBA00023136"/>
    </source>
</evidence>
<keyword evidence="18" id="KW-1185">Reference proteome</keyword>
<reference evidence="17" key="1">
    <citation type="journal article" date="2022" name="IScience">
        <title>Evolution of zygomycete secretomes and the origins of terrestrial fungal ecologies.</title>
        <authorList>
            <person name="Chang Y."/>
            <person name="Wang Y."/>
            <person name="Mondo S."/>
            <person name="Ahrendt S."/>
            <person name="Andreopoulos W."/>
            <person name="Barry K."/>
            <person name="Beard J."/>
            <person name="Benny G.L."/>
            <person name="Blankenship S."/>
            <person name="Bonito G."/>
            <person name="Cuomo C."/>
            <person name="Desiro A."/>
            <person name="Gervers K.A."/>
            <person name="Hundley H."/>
            <person name="Kuo A."/>
            <person name="LaButti K."/>
            <person name="Lang B.F."/>
            <person name="Lipzen A."/>
            <person name="O'Donnell K."/>
            <person name="Pangilinan J."/>
            <person name="Reynolds N."/>
            <person name="Sandor L."/>
            <person name="Smith M.E."/>
            <person name="Tsang A."/>
            <person name="Grigoriev I.V."/>
            <person name="Stajich J.E."/>
            <person name="Spatafora J.W."/>
        </authorList>
    </citation>
    <scope>NUCLEOTIDE SEQUENCE</scope>
    <source>
        <strain evidence="17">RSA 2281</strain>
    </source>
</reference>
<dbReference type="GO" id="GO:0008320">
    <property type="term" value="F:protein transmembrane transporter activity"/>
    <property type="evidence" value="ECO:0007669"/>
    <property type="project" value="TreeGrafter"/>
</dbReference>
<proteinExistence type="inferred from homology"/>
<keyword evidence="3" id="KW-0813">Transport</keyword>
<protein>
    <recommendedName>
        <fullName evidence="19">MYND-type domain-containing protein</fullName>
    </recommendedName>
</protein>
<dbReference type="GO" id="GO:0006605">
    <property type="term" value="P:protein targeting"/>
    <property type="evidence" value="ECO:0007669"/>
    <property type="project" value="InterPro"/>
</dbReference>
<comment type="subcellular location">
    <subcellularLocation>
        <location evidence="1">Mitochondrion outer membrane</location>
        <topology evidence="1">Single-pass membrane protein</topology>
    </subcellularLocation>
</comment>
<dbReference type="Gene3D" id="6.10.140.2220">
    <property type="match status" value="1"/>
</dbReference>
<evidence type="ECO:0000259" key="15">
    <source>
        <dbReference type="PROSITE" id="PS50280"/>
    </source>
</evidence>
<dbReference type="GO" id="GO:0008270">
    <property type="term" value="F:zinc ion binding"/>
    <property type="evidence" value="ECO:0007669"/>
    <property type="project" value="UniProtKB-KW"/>
</dbReference>
<dbReference type="PRINTS" id="PR00351">
    <property type="entry name" value="OM20RECEPTOR"/>
</dbReference>
<feature type="domain" description="MYND-type" evidence="16">
    <location>
        <begin position="228"/>
        <end position="269"/>
    </location>
</feature>
<accession>A0AAD5KCK2</accession>
<dbReference type="GO" id="GO:0030150">
    <property type="term" value="P:protein import into mitochondrial matrix"/>
    <property type="evidence" value="ECO:0007669"/>
    <property type="project" value="TreeGrafter"/>
</dbReference>
<dbReference type="SUPFAM" id="SSF144232">
    <property type="entry name" value="HIT/MYND zinc finger-like"/>
    <property type="match status" value="1"/>
</dbReference>
<reference evidence="17" key="2">
    <citation type="submission" date="2023-02" db="EMBL/GenBank/DDBJ databases">
        <authorList>
            <consortium name="DOE Joint Genome Institute"/>
            <person name="Mondo S.J."/>
            <person name="Chang Y."/>
            <person name="Wang Y."/>
            <person name="Ahrendt S."/>
            <person name="Andreopoulos W."/>
            <person name="Barry K."/>
            <person name="Beard J."/>
            <person name="Benny G.L."/>
            <person name="Blankenship S."/>
            <person name="Bonito G."/>
            <person name="Cuomo C."/>
            <person name="Desiro A."/>
            <person name="Gervers K.A."/>
            <person name="Hundley H."/>
            <person name="Kuo A."/>
            <person name="LaButti K."/>
            <person name="Lang B.F."/>
            <person name="Lipzen A."/>
            <person name="O'Donnell K."/>
            <person name="Pangilinan J."/>
            <person name="Reynolds N."/>
            <person name="Sandor L."/>
            <person name="Smith M.W."/>
            <person name="Tsang A."/>
            <person name="Grigoriev I.V."/>
            <person name="Stajich J.E."/>
            <person name="Spatafora J.W."/>
        </authorList>
    </citation>
    <scope>NUCLEOTIDE SEQUENCE</scope>
    <source>
        <strain evidence="17">RSA 2281</strain>
    </source>
</reference>
<evidence type="ECO:0000256" key="14">
    <source>
        <dbReference type="SAM" id="Phobius"/>
    </source>
</evidence>
<dbReference type="PROSITE" id="PS50865">
    <property type="entry name" value="ZF_MYND_2"/>
    <property type="match status" value="1"/>
</dbReference>
<dbReference type="GO" id="GO:0016031">
    <property type="term" value="P:tRNA import into mitochondrion"/>
    <property type="evidence" value="ECO:0007669"/>
    <property type="project" value="TreeGrafter"/>
</dbReference>
<keyword evidence="6 13" id="KW-0863">Zinc-finger</keyword>
<evidence type="ECO:0000313" key="18">
    <source>
        <dbReference type="Proteomes" id="UP001209540"/>
    </source>
</evidence>
<dbReference type="PROSITE" id="PS01360">
    <property type="entry name" value="ZF_MYND_1"/>
    <property type="match status" value="1"/>
</dbReference>
<evidence type="ECO:0000256" key="11">
    <source>
        <dbReference type="ARBA" id="ARBA00023128"/>
    </source>
</evidence>
<keyword evidence="9" id="KW-0653">Protein transport</keyword>
<comment type="caution">
    <text evidence="17">The sequence shown here is derived from an EMBL/GenBank/DDBJ whole genome shotgun (WGS) entry which is preliminary data.</text>
</comment>
<dbReference type="Proteomes" id="UP001209540">
    <property type="component" value="Unassembled WGS sequence"/>
</dbReference>
<dbReference type="InterPro" id="IPR002056">
    <property type="entry name" value="MAS20"/>
</dbReference>
<dbReference type="InterPro" id="IPR001214">
    <property type="entry name" value="SET_dom"/>
</dbReference>
<keyword evidence="11" id="KW-0496">Mitochondrion</keyword>
<keyword evidence="8" id="KW-0862">Zinc</keyword>
<evidence type="ECO:0000256" key="3">
    <source>
        <dbReference type="ARBA" id="ARBA00022448"/>
    </source>
</evidence>
<evidence type="ECO:0000256" key="2">
    <source>
        <dbReference type="ARBA" id="ARBA00005792"/>
    </source>
</evidence>
<evidence type="ECO:0000256" key="7">
    <source>
        <dbReference type="ARBA" id="ARBA00022787"/>
    </source>
</evidence>
<keyword evidence="7" id="KW-1000">Mitochondrion outer membrane</keyword>
<dbReference type="SUPFAM" id="SSF82199">
    <property type="entry name" value="SET domain"/>
    <property type="match status" value="1"/>
</dbReference>
<dbReference type="InterPro" id="IPR023392">
    <property type="entry name" value="Tom20_dom_sf"/>
</dbReference>
<dbReference type="Pfam" id="PF00856">
    <property type="entry name" value="SET"/>
    <property type="match status" value="1"/>
</dbReference>
<keyword evidence="10 14" id="KW-1133">Transmembrane helix</keyword>
<evidence type="ECO:0000256" key="8">
    <source>
        <dbReference type="ARBA" id="ARBA00022833"/>
    </source>
</evidence>
<dbReference type="GO" id="GO:0030943">
    <property type="term" value="F:mitochondrion targeting sequence binding"/>
    <property type="evidence" value="ECO:0007669"/>
    <property type="project" value="TreeGrafter"/>
</dbReference>
<dbReference type="Gene3D" id="1.20.960.10">
    <property type="entry name" value="Mitochondrial outer membrane translocase complex, subunit Tom20 domain"/>
    <property type="match status" value="1"/>
</dbReference>
<keyword evidence="4 14" id="KW-0812">Transmembrane</keyword>
<dbReference type="Pfam" id="PF02064">
    <property type="entry name" value="MAS20"/>
    <property type="match status" value="1"/>
</dbReference>
<feature type="transmembrane region" description="Helical" evidence="14">
    <location>
        <begin position="18"/>
        <end position="37"/>
    </location>
</feature>
<evidence type="ECO:0000259" key="16">
    <source>
        <dbReference type="PROSITE" id="PS50865"/>
    </source>
</evidence>
<dbReference type="GO" id="GO:0005742">
    <property type="term" value="C:mitochondrial outer membrane translocase complex"/>
    <property type="evidence" value="ECO:0007669"/>
    <property type="project" value="InterPro"/>
</dbReference>
<dbReference type="AlphaFoldDB" id="A0AAD5KCK2"/>
<evidence type="ECO:0000256" key="9">
    <source>
        <dbReference type="ARBA" id="ARBA00022927"/>
    </source>
</evidence>
<feature type="domain" description="SET" evidence="15">
    <location>
        <begin position="174"/>
        <end position="476"/>
    </location>
</feature>
<gene>
    <name evidence="17" type="ORF">BDA99DRAFT_492839</name>
</gene>
<evidence type="ECO:0000256" key="4">
    <source>
        <dbReference type="ARBA" id="ARBA00022692"/>
    </source>
</evidence>
<dbReference type="PROSITE" id="PS50280">
    <property type="entry name" value="SET"/>
    <property type="match status" value="1"/>
</dbReference>
<keyword evidence="12 14" id="KW-0472">Membrane</keyword>
<evidence type="ECO:0000256" key="1">
    <source>
        <dbReference type="ARBA" id="ARBA00004572"/>
    </source>
</evidence>